<evidence type="ECO:0000313" key="2">
    <source>
        <dbReference type="Proteomes" id="UP000054632"/>
    </source>
</evidence>
<accession>A0A0V1E1K6</accession>
<dbReference type="EMBL" id="JYDR01000135">
    <property type="protein sequence ID" value="KRY67496.1"/>
    <property type="molecule type" value="Genomic_DNA"/>
</dbReference>
<name>A0A0V1E1K6_TRIPS</name>
<dbReference type="AlphaFoldDB" id="A0A0V1E1K6"/>
<evidence type="ECO:0000313" key="1">
    <source>
        <dbReference type="EMBL" id="KRY67496.1"/>
    </source>
</evidence>
<gene>
    <name evidence="1" type="ORF">T4A_7614</name>
</gene>
<organism evidence="1 2">
    <name type="scientific">Trichinella pseudospiralis</name>
    <name type="common">Parasitic roundworm</name>
    <dbReference type="NCBI Taxonomy" id="6337"/>
    <lineage>
        <taxon>Eukaryota</taxon>
        <taxon>Metazoa</taxon>
        <taxon>Ecdysozoa</taxon>
        <taxon>Nematoda</taxon>
        <taxon>Enoplea</taxon>
        <taxon>Dorylaimia</taxon>
        <taxon>Trichinellida</taxon>
        <taxon>Trichinellidae</taxon>
        <taxon>Trichinella</taxon>
    </lineage>
</organism>
<proteinExistence type="predicted"/>
<comment type="caution">
    <text evidence="1">The sequence shown here is derived from an EMBL/GenBank/DDBJ whole genome shotgun (WGS) entry which is preliminary data.</text>
</comment>
<protein>
    <submittedName>
        <fullName evidence="1">Uncharacterized protein</fullName>
    </submittedName>
</protein>
<reference evidence="1 2" key="1">
    <citation type="submission" date="2015-01" db="EMBL/GenBank/DDBJ databases">
        <title>Evolution of Trichinella species and genotypes.</title>
        <authorList>
            <person name="Korhonen P.K."/>
            <person name="Edoardo P."/>
            <person name="Giuseppe L.R."/>
            <person name="Gasser R.B."/>
        </authorList>
    </citation>
    <scope>NUCLEOTIDE SEQUENCE [LARGE SCALE GENOMIC DNA]</scope>
    <source>
        <strain evidence="1">ISS13</strain>
    </source>
</reference>
<sequence length="113" mass="13102">MVNLSICDNNVVKMKRTLIILPYFMYALRLMRCLSQQQPTSIACLLLTGVVRHTKYKISKRKILLQNGFIFQLTISQIRNTAHVVFHLICVIQMCCNCIRNQNSELLIEGDEE</sequence>
<dbReference type="Proteomes" id="UP000054632">
    <property type="component" value="Unassembled WGS sequence"/>
</dbReference>